<dbReference type="RefSeq" id="WP_073582289.1">
    <property type="nucleotide sequence ID" value="NZ_AP024897.1"/>
</dbReference>
<feature type="transmembrane region" description="Helical" evidence="6">
    <location>
        <begin position="190"/>
        <end position="212"/>
    </location>
</feature>
<dbReference type="EMBL" id="FRFG01000025">
    <property type="protein sequence ID" value="SHO56375.1"/>
    <property type="molecule type" value="Genomic_DNA"/>
</dbReference>
<feature type="transmembrane region" description="Helical" evidence="6">
    <location>
        <begin position="95"/>
        <end position="115"/>
    </location>
</feature>
<feature type="transmembrane region" description="Helical" evidence="6">
    <location>
        <begin position="37"/>
        <end position="58"/>
    </location>
</feature>
<dbReference type="AlphaFoldDB" id="A0A1M7YUU3"/>
<dbReference type="PANTHER" id="PTHR30028:SF0">
    <property type="entry name" value="PROTEIN ALUMINUM SENSITIVE 3"/>
    <property type="match status" value="1"/>
</dbReference>
<comment type="similarity">
    <text evidence="2">Belongs to the UPF0014 family.</text>
</comment>
<dbReference type="STRING" id="1117707.VQ7734_02144"/>
<keyword evidence="5 6" id="KW-0472">Membrane</keyword>
<gene>
    <name evidence="7" type="ORF">VQ7734_02144</name>
</gene>
<dbReference type="OrthoDB" id="9791807at2"/>
<keyword evidence="8" id="KW-1185">Reference proteome</keyword>
<feature type="transmembrane region" description="Helical" evidence="6">
    <location>
        <begin position="224"/>
        <end position="246"/>
    </location>
</feature>
<comment type="subcellular location">
    <subcellularLocation>
        <location evidence="1">Membrane</location>
        <topology evidence="1">Multi-pass membrane protein</topology>
    </subcellularLocation>
</comment>
<evidence type="ECO:0000256" key="2">
    <source>
        <dbReference type="ARBA" id="ARBA00005268"/>
    </source>
</evidence>
<evidence type="ECO:0000256" key="3">
    <source>
        <dbReference type="ARBA" id="ARBA00022692"/>
    </source>
</evidence>
<evidence type="ECO:0000256" key="6">
    <source>
        <dbReference type="SAM" id="Phobius"/>
    </source>
</evidence>
<accession>A0A1M7YUU3</accession>
<feature type="transmembrane region" description="Helical" evidence="6">
    <location>
        <begin position="64"/>
        <end position="83"/>
    </location>
</feature>
<dbReference type="Proteomes" id="UP000184600">
    <property type="component" value="Unassembled WGS sequence"/>
</dbReference>
<protein>
    <recommendedName>
        <fullName evidence="9">Iron export permease protein FetB</fullName>
    </recommendedName>
</protein>
<evidence type="ECO:0000256" key="4">
    <source>
        <dbReference type="ARBA" id="ARBA00022989"/>
    </source>
</evidence>
<proteinExistence type="inferred from homology"/>
<dbReference type="PANTHER" id="PTHR30028">
    <property type="entry name" value="UPF0014 INNER MEMBRANE PROTEIN YBBM-RELATED"/>
    <property type="match status" value="1"/>
</dbReference>
<reference evidence="8" key="1">
    <citation type="submission" date="2016-12" db="EMBL/GenBank/DDBJ databases">
        <authorList>
            <person name="Rodrigo-Torres L."/>
            <person name="Arahal R.D."/>
            <person name="Lucena T."/>
        </authorList>
    </citation>
    <scope>NUCLEOTIDE SEQUENCE [LARGE SCALE GENOMIC DNA]</scope>
</reference>
<dbReference type="InterPro" id="IPR005226">
    <property type="entry name" value="UPF0014_fam"/>
</dbReference>
<name>A0A1M7YUU3_9VIBR</name>
<feature type="transmembrane region" description="Helical" evidence="6">
    <location>
        <begin position="6"/>
        <end position="25"/>
    </location>
</feature>
<dbReference type="GO" id="GO:0005886">
    <property type="term" value="C:plasma membrane"/>
    <property type="evidence" value="ECO:0007669"/>
    <property type="project" value="TreeGrafter"/>
</dbReference>
<keyword evidence="4 6" id="KW-1133">Transmembrane helix</keyword>
<sequence length="266" mass="29485">MDSVIDIGWLQVGLFSLIILIPLYISSHYHLLLGKDMIIALIRMALQLSLVGVYLEYLFNLNNFFVNTIWLILIVFIGASAILSRAMLPRTRLILPLFLALIQGLIPVLLILSIFVVQPVPLYNAQYMIPIAGMLMGNSLSGNIIVLQNLFTAFEERKDEYEAAISLGASPRYAARPFITSAMQKASAPVLASMTTIGLVTLPGMMTGQILGGTAPIIAIKYQFIIMVAIFVVLNLSMAFSIEYLFKVIVNKEGRVLIRFNNKSKK</sequence>
<evidence type="ECO:0008006" key="9">
    <source>
        <dbReference type="Google" id="ProtNLM"/>
    </source>
</evidence>
<evidence type="ECO:0000313" key="8">
    <source>
        <dbReference type="Proteomes" id="UP000184600"/>
    </source>
</evidence>
<keyword evidence="3 6" id="KW-0812">Transmembrane</keyword>
<evidence type="ECO:0000256" key="1">
    <source>
        <dbReference type="ARBA" id="ARBA00004141"/>
    </source>
</evidence>
<organism evidence="7 8">
    <name type="scientific">Vibrio quintilis</name>
    <dbReference type="NCBI Taxonomy" id="1117707"/>
    <lineage>
        <taxon>Bacteria</taxon>
        <taxon>Pseudomonadati</taxon>
        <taxon>Pseudomonadota</taxon>
        <taxon>Gammaproteobacteria</taxon>
        <taxon>Vibrionales</taxon>
        <taxon>Vibrionaceae</taxon>
        <taxon>Vibrio</taxon>
    </lineage>
</organism>
<evidence type="ECO:0000256" key="5">
    <source>
        <dbReference type="ARBA" id="ARBA00023136"/>
    </source>
</evidence>
<dbReference type="Pfam" id="PF03649">
    <property type="entry name" value="UPF0014"/>
    <property type="match status" value="1"/>
</dbReference>
<feature type="transmembrane region" description="Helical" evidence="6">
    <location>
        <begin position="127"/>
        <end position="147"/>
    </location>
</feature>
<evidence type="ECO:0000313" key="7">
    <source>
        <dbReference type="EMBL" id="SHO56375.1"/>
    </source>
</evidence>